<dbReference type="NCBIfam" id="TIGR00084">
    <property type="entry name" value="ruvA"/>
    <property type="match status" value="1"/>
</dbReference>
<comment type="subunit">
    <text evidence="6">Homotetramer. Forms an RuvA(8)-RuvB(12)-Holliday junction (HJ) complex. HJ DNA is sandwiched between 2 RuvA tetramers; dsDNA enters through RuvA and exits via RuvB. An RuvB hexamer assembles on each DNA strand where it exits the tetramer. Each RuvB hexamer is contacted by two RuvA subunits (via domain III) on 2 adjacent RuvB subunits; this complex drives branch migration. In the full resolvosome a probable DNA-RuvA(4)-RuvB(12)-RuvC(2) complex forms which resolves the HJ.</text>
</comment>
<dbReference type="Proteomes" id="UP000474718">
    <property type="component" value="Unassembled WGS sequence"/>
</dbReference>
<evidence type="ECO:0000259" key="8">
    <source>
        <dbReference type="Pfam" id="PF07499"/>
    </source>
</evidence>
<dbReference type="GO" id="GO:0006281">
    <property type="term" value="P:DNA repair"/>
    <property type="evidence" value="ECO:0007669"/>
    <property type="project" value="UniProtKB-UniRule"/>
</dbReference>
<dbReference type="GO" id="GO:0005524">
    <property type="term" value="F:ATP binding"/>
    <property type="evidence" value="ECO:0007669"/>
    <property type="project" value="InterPro"/>
</dbReference>
<keyword evidence="1 6" id="KW-0963">Cytoplasm</keyword>
<comment type="caution">
    <text evidence="6">Lacks conserved residue(s) required for the propagation of feature annotation.</text>
</comment>
<reference evidence="11" key="2">
    <citation type="submission" date="2016-11" db="EMBL/GenBank/DDBJ databases">
        <authorList>
            <person name="Varghese N."/>
            <person name="Submissions S."/>
        </authorList>
    </citation>
    <scope>NUCLEOTIDE SEQUENCE</scope>
    <source>
        <strain evidence="11">DSM 4029</strain>
    </source>
</reference>
<dbReference type="AlphaFoldDB" id="A0AAQ1MF07"/>
<keyword evidence="4 6" id="KW-0233">DNA recombination</keyword>
<keyword evidence="2 6" id="KW-0227">DNA damage</keyword>
<dbReference type="Pfam" id="PF14520">
    <property type="entry name" value="HHH_5"/>
    <property type="match status" value="1"/>
</dbReference>
<comment type="caution">
    <text evidence="11">The sequence shown here is derived from an EMBL/GenBank/DDBJ whole genome shotgun (WGS) entry which is preliminary data.</text>
</comment>
<reference evidence="12" key="1">
    <citation type="submission" date="2016-11" db="EMBL/GenBank/DDBJ databases">
        <authorList>
            <person name="Jaros S."/>
            <person name="Januszkiewicz K."/>
            <person name="Wedrychowicz H."/>
        </authorList>
    </citation>
    <scope>NUCLEOTIDE SEQUENCE [LARGE SCALE GENOMIC DNA]</scope>
    <source>
        <strain evidence="12">DSM 4029</strain>
    </source>
</reference>
<dbReference type="GO" id="GO:0006310">
    <property type="term" value="P:DNA recombination"/>
    <property type="evidence" value="ECO:0007669"/>
    <property type="project" value="UniProtKB-UniRule"/>
</dbReference>
<dbReference type="SUPFAM" id="SSF50249">
    <property type="entry name" value="Nucleic acid-binding proteins"/>
    <property type="match status" value="1"/>
</dbReference>
<evidence type="ECO:0000256" key="2">
    <source>
        <dbReference type="ARBA" id="ARBA00022763"/>
    </source>
</evidence>
<dbReference type="EMBL" id="FQVY01000004">
    <property type="protein sequence ID" value="SHG48170.1"/>
    <property type="molecule type" value="Genomic_DNA"/>
</dbReference>
<dbReference type="GO" id="GO:0005737">
    <property type="term" value="C:cytoplasm"/>
    <property type="evidence" value="ECO:0007669"/>
    <property type="project" value="UniProtKB-SubCell"/>
</dbReference>
<comment type="domain">
    <text evidence="6">Has three domains with a flexible linker between the domains II and III and assumes an 'L' shape. Domain III is highly mobile and contacts RuvB.</text>
</comment>
<evidence type="ECO:0000256" key="4">
    <source>
        <dbReference type="ARBA" id="ARBA00023172"/>
    </source>
</evidence>
<dbReference type="GO" id="GO:0000400">
    <property type="term" value="F:four-way junction DNA binding"/>
    <property type="evidence" value="ECO:0007669"/>
    <property type="project" value="UniProtKB-UniRule"/>
</dbReference>
<keyword evidence="11" id="KW-0067">ATP-binding</keyword>
<dbReference type="InterPro" id="IPR036267">
    <property type="entry name" value="RuvA_C_sf"/>
</dbReference>
<evidence type="ECO:0000313" key="11">
    <source>
        <dbReference type="EMBL" id="SHG48170.1"/>
    </source>
</evidence>
<name>A0AAQ1MF07_9FIRM</name>
<dbReference type="SUPFAM" id="SSF47781">
    <property type="entry name" value="RuvA domain 2-like"/>
    <property type="match status" value="1"/>
</dbReference>
<dbReference type="InterPro" id="IPR000085">
    <property type="entry name" value="RuvA"/>
</dbReference>
<keyword evidence="11" id="KW-0347">Helicase</keyword>
<proteinExistence type="inferred from homology"/>
<evidence type="ECO:0000256" key="6">
    <source>
        <dbReference type="HAMAP-Rule" id="MF_00031"/>
    </source>
</evidence>
<dbReference type="InterPro" id="IPR013849">
    <property type="entry name" value="DNA_helicase_Holl-junc_RuvA_I"/>
</dbReference>
<dbReference type="Gene3D" id="2.40.50.140">
    <property type="entry name" value="Nucleic acid-binding proteins"/>
    <property type="match status" value="1"/>
</dbReference>
<dbReference type="GO" id="GO:0009378">
    <property type="term" value="F:four-way junction helicase activity"/>
    <property type="evidence" value="ECO:0007669"/>
    <property type="project" value="InterPro"/>
</dbReference>
<dbReference type="EMBL" id="JANGAB010000004">
    <property type="protein sequence ID" value="MCQ4949861.1"/>
    <property type="molecule type" value="Genomic_DNA"/>
</dbReference>
<comment type="subcellular location">
    <subcellularLocation>
        <location evidence="6">Cytoplasm</location>
    </subcellularLocation>
</comment>
<dbReference type="GO" id="GO:0009379">
    <property type="term" value="C:Holliday junction helicase complex"/>
    <property type="evidence" value="ECO:0007669"/>
    <property type="project" value="InterPro"/>
</dbReference>
<sequence>MIYSLTGEVAVKTDKLAVINCGGVGFSCKTTRNTIADLPRTGQTATLYTHLAVKEDALDLYGFSTQAELSCFQLLVTVSGVGPRNALSILSSYPPDRVLLCIASSDAKSLTAAPGVGQKLANRIVLELKDKIKGLAFGGGQGVSLEDITPAGEDSEVGQAVAALTSLGYTQSEAALAVSKLEQSLPVEELIKGALKALAGRR</sequence>
<protein>
    <recommendedName>
        <fullName evidence="6">Holliday junction branch migration complex subunit RuvA</fullName>
    </recommendedName>
</protein>
<comment type="similarity">
    <text evidence="6">Belongs to the RuvA family.</text>
</comment>
<dbReference type="Proteomes" id="UP001205063">
    <property type="component" value="Unassembled WGS sequence"/>
</dbReference>
<dbReference type="InterPro" id="IPR012340">
    <property type="entry name" value="NA-bd_OB-fold"/>
</dbReference>
<evidence type="ECO:0000313" key="13">
    <source>
        <dbReference type="Proteomes" id="UP000474718"/>
    </source>
</evidence>
<dbReference type="RefSeq" id="WP_044993475.1">
    <property type="nucleotide sequence ID" value="NZ_FQVY01000004.1"/>
</dbReference>
<dbReference type="CDD" id="cd14332">
    <property type="entry name" value="UBA_RuvA_C"/>
    <property type="match status" value="1"/>
</dbReference>
<dbReference type="EMBL" id="WWVX01000005">
    <property type="protein sequence ID" value="MZL69836.1"/>
    <property type="molecule type" value="Genomic_DNA"/>
</dbReference>
<reference evidence="10 13" key="3">
    <citation type="journal article" date="2019" name="Nat. Med.">
        <title>A library of human gut bacterial isolates paired with longitudinal multiomics data enables mechanistic microbiome research.</title>
        <authorList>
            <person name="Poyet M."/>
            <person name="Groussin M."/>
            <person name="Gibbons S.M."/>
            <person name="Avila-Pacheco J."/>
            <person name="Jiang X."/>
            <person name="Kearney S.M."/>
            <person name="Perrotta A.R."/>
            <person name="Berdy B."/>
            <person name="Zhao S."/>
            <person name="Lieberman T.D."/>
            <person name="Swanson P.K."/>
            <person name="Smith M."/>
            <person name="Roesemann S."/>
            <person name="Alexander J.E."/>
            <person name="Rich S.A."/>
            <person name="Livny J."/>
            <person name="Vlamakis H."/>
            <person name="Clish C."/>
            <person name="Bullock K."/>
            <person name="Deik A."/>
            <person name="Scott J."/>
            <person name="Pierce K.A."/>
            <person name="Xavier R.J."/>
            <person name="Alm E.J."/>
        </authorList>
    </citation>
    <scope>NUCLEOTIDE SEQUENCE [LARGE SCALE GENOMIC DNA]</scope>
    <source>
        <strain evidence="10 13">BIOML-A2</strain>
    </source>
</reference>
<feature type="domain" description="DNA helicase Holliday junction RuvA type" evidence="7">
    <location>
        <begin position="1"/>
        <end position="62"/>
    </location>
</feature>
<dbReference type="HAMAP" id="MF_00031">
    <property type="entry name" value="DNA_HJ_migration_RuvA"/>
    <property type="match status" value="1"/>
</dbReference>
<keyword evidence="3 6" id="KW-0238">DNA-binding</keyword>
<evidence type="ECO:0000313" key="10">
    <source>
        <dbReference type="EMBL" id="MZL69836.1"/>
    </source>
</evidence>
<keyword evidence="13" id="KW-1185">Reference proteome</keyword>
<dbReference type="Gene3D" id="1.10.8.10">
    <property type="entry name" value="DNA helicase RuvA subunit, C-terminal domain"/>
    <property type="match status" value="1"/>
</dbReference>
<evidence type="ECO:0000313" key="9">
    <source>
        <dbReference type="EMBL" id="MCQ4949861.1"/>
    </source>
</evidence>
<evidence type="ECO:0000256" key="5">
    <source>
        <dbReference type="ARBA" id="ARBA00023204"/>
    </source>
</evidence>
<dbReference type="Gene3D" id="1.10.150.20">
    <property type="entry name" value="5' to 3' exonuclease, C-terminal subdomain"/>
    <property type="match status" value="1"/>
</dbReference>
<evidence type="ECO:0000256" key="1">
    <source>
        <dbReference type="ARBA" id="ARBA00022490"/>
    </source>
</evidence>
<accession>A0AAQ1MF07</accession>
<gene>
    <name evidence="6 9" type="primary">ruvA</name>
    <name evidence="10" type="ORF">GT747_08725</name>
    <name evidence="9" type="ORF">NE646_09335</name>
    <name evidence="11" type="ORF">SAMN05444424_2522</name>
</gene>
<comment type="function">
    <text evidence="6">The RuvA-RuvB-RuvC complex processes Holliday junction (HJ) DNA during genetic recombination and DNA repair, while the RuvA-RuvB complex plays an important role in the rescue of blocked DNA replication forks via replication fork reversal (RFR). RuvA specifically binds to HJ cruciform DNA, conferring on it an open structure. The RuvB hexamer acts as an ATP-dependent pump, pulling dsDNA into and through the RuvAB complex. HJ branch migration allows RuvC to scan DNA until it finds its consensus sequence, where it cleaves and resolves the cruciform DNA.</text>
</comment>
<dbReference type="InterPro" id="IPR011114">
    <property type="entry name" value="RuvA_C"/>
</dbReference>
<organism evidence="11 12">
    <name type="scientific">Bittarella massiliensis</name>
    <name type="common">ex Durand et al. 2017</name>
    <dbReference type="NCBI Taxonomy" id="1720313"/>
    <lineage>
        <taxon>Bacteria</taxon>
        <taxon>Bacillati</taxon>
        <taxon>Bacillota</taxon>
        <taxon>Clostridia</taxon>
        <taxon>Eubacteriales</taxon>
        <taxon>Oscillospiraceae</taxon>
        <taxon>Bittarella (ex Durand et al. 2017)</taxon>
    </lineage>
</organism>
<evidence type="ECO:0000256" key="3">
    <source>
        <dbReference type="ARBA" id="ARBA00023125"/>
    </source>
</evidence>
<keyword evidence="11" id="KW-0378">Hydrolase</keyword>
<dbReference type="InterPro" id="IPR010994">
    <property type="entry name" value="RuvA_2-like"/>
</dbReference>
<dbReference type="SUPFAM" id="SSF46929">
    <property type="entry name" value="DNA helicase RuvA subunit, C-terminal domain"/>
    <property type="match status" value="1"/>
</dbReference>
<evidence type="ECO:0000313" key="12">
    <source>
        <dbReference type="Proteomes" id="UP000184089"/>
    </source>
</evidence>
<dbReference type="Proteomes" id="UP000184089">
    <property type="component" value="Unassembled WGS sequence"/>
</dbReference>
<evidence type="ECO:0000259" key="7">
    <source>
        <dbReference type="Pfam" id="PF01330"/>
    </source>
</evidence>
<dbReference type="Pfam" id="PF07499">
    <property type="entry name" value="RuvA_C"/>
    <property type="match status" value="1"/>
</dbReference>
<keyword evidence="5 6" id="KW-0234">DNA repair</keyword>
<feature type="domain" description="Holliday junction DNA helicase RuvA C-terminal" evidence="8">
    <location>
        <begin position="157"/>
        <end position="199"/>
    </location>
</feature>
<reference evidence="9" key="4">
    <citation type="submission" date="2022-06" db="EMBL/GenBank/DDBJ databases">
        <title>Isolation of gut microbiota from human fecal samples.</title>
        <authorList>
            <person name="Pamer E.G."/>
            <person name="Barat B."/>
            <person name="Waligurski E."/>
            <person name="Medina S."/>
            <person name="Paddock L."/>
            <person name="Mostad J."/>
        </authorList>
    </citation>
    <scope>NUCLEOTIDE SEQUENCE</scope>
    <source>
        <strain evidence="9">DFI.7.96</strain>
    </source>
</reference>
<dbReference type="Pfam" id="PF01330">
    <property type="entry name" value="RuvA_N"/>
    <property type="match status" value="1"/>
</dbReference>
<dbReference type="GO" id="GO:0048476">
    <property type="term" value="C:Holliday junction resolvase complex"/>
    <property type="evidence" value="ECO:0007669"/>
    <property type="project" value="UniProtKB-UniRule"/>
</dbReference>
<keyword evidence="11" id="KW-0547">Nucleotide-binding</keyword>
<feature type="region of interest" description="Domain III" evidence="6">
    <location>
        <begin position="152"/>
        <end position="202"/>
    </location>
</feature>
<feature type="region of interest" description="Domain I" evidence="6">
    <location>
        <begin position="1"/>
        <end position="64"/>
    </location>
</feature>